<dbReference type="RefSeq" id="XP_033531908.1">
    <property type="nucleotide sequence ID" value="XM_033673588.1"/>
</dbReference>
<dbReference type="Proteomes" id="UP000504638">
    <property type="component" value="Unplaced"/>
</dbReference>
<feature type="region of interest" description="Disordered" evidence="1">
    <location>
        <begin position="55"/>
        <end position="136"/>
    </location>
</feature>
<accession>A0A6G1FWR0</accession>
<feature type="compositionally biased region" description="Basic and acidic residues" evidence="1">
    <location>
        <begin position="237"/>
        <end position="252"/>
    </location>
</feature>
<sequence length="551" mass="60967">MRELRPLILPERMSGASVPAKRNSNPNPPRNSSQDGNLNLGATAPQYAGISSWESLPSMSSECSTPLTPTFSLRGHSRIPSATSSLSSTSPSTEQLEGAVVRAPKLTQLREDPWEGEDEHDRNEVQDDSKNASRSSVIHTQPHEFDFADGFFNEDFDSISPYCSKKDRSSNTQLELVVNRLGTRFSRRRRNTARNSQGPFTLSAAPSTRSSSLTSSVKSGFEQGDFFPNLDPQSIEPHPDPSDGEQRRTKVPKEIIIPDRSIVEPIDRELLASTPLLPPLLNTNDQVNDDVPSPLQSPTVADPNSPMSMVLGPSVELLPLPAVSADVTCTSSPALSTRPSLTSIKQTSSQPSSFLISHPRDAWSTRLGHANFTIDPEPYVPDDLTPPTYRQFLRDWSIARGNYTRHQVRTADHFGPTSKVFKLTEKKWAELDAEWRQNWRTVRKGVAKNSLASSSSSEIDTAAEKHVMWLVDDEEVDEPDALDVTAPAPMPMPNVSAEEAEGKFPRRGDEDIVGPMVRVQSKSVQGAGTGDARKRWWRLWTGWKASRQGRR</sequence>
<evidence type="ECO:0000313" key="4">
    <source>
        <dbReference type="RefSeq" id="XP_033531908.1"/>
    </source>
</evidence>
<feature type="compositionally biased region" description="Basic and acidic residues" evidence="1">
    <location>
        <begin position="108"/>
        <end position="131"/>
    </location>
</feature>
<reference evidence="2 4" key="1">
    <citation type="submission" date="2020-01" db="EMBL/GenBank/DDBJ databases">
        <authorList>
            <consortium name="DOE Joint Genome Institute"/>
            <person name="Haridas S."/>
            <person name="Albert R."/>
            <person name="Binder M."/>
            <person name="Bloem J."/>
            <person name="Labutti K."/>
            <person name="Salamov A."/>
            <person name="Andreopoulos B."/>
            <person name="Baker S.E."/>
            <person name="Barry K."/>
            <person name="Bills G."/>
            <person name="Bluhm B.H."/>
            <person name="Cannon C."/>
            <person name="Castanera R."/>
            <person name="Culley D.E."/>
            <person name="Daum C."/>
            <person name="Ezra D."/>
            <person name="Gonzalez J.B."/>
            <person name="Henrissat B."/>
            <person name="Kuo A."/>
            <person name="Liang C."/>
            <person name="Lipzen A."/>
            <person name="Lutzoni F."/>
            <person name="Magnuson J."/>
            <person name="Mondo S."/>
            <person name="Nolan M."/>
            <person name="Ohm R."/>
            <person name="Pangilinan J."/>
            <person name="Park H.-J."/>
            <person name="Ramirez L."/>
            <person name="Alfaro M."/>
            <person name="Sun H."/>
            <person name="Tritt A."/>
            <person name="Yoshinaga Y."/>
            <person name="Zwiers L.-H."/>
            <person name="Turgeon B.G."/>
            <person name="Goodwin S.B."/>
            <person name="Spatafora J.W."/>
            <person name="Crous P.W."/>
            <person name="Grigoriev I.V."/>
        </authorList>
    </citation>
    <scope>NUCLEOTIDE SEQUENCE</scope>
    <source>
        <strain evidence="2 4">CBS 781.70</strain>
    </source>
</reference>
<evidence type="ECO:0000313" key="2">
    <source>
        <dbReference type="EMBL" id="KAF1810277.1"/>
    </source>
</evidence>
<feature type="region of interest" description="Disordered" evidence="1">
    <location>
        <begin position="185"/>
        <end position="252"/>
    </location>
</feature>
<feature type="compositionally biased region" description="Low complexity" evidence="1">
    <location>
        <begin position="81"/>
        <end position="93"/>
    </location>
</feature>
<feature type="compositionally biased region" description="Basic and acidic residues" evidence="1">
    <location>
        <begin position="500"/>
        <end position="510"/>
    </location>
</feature>
<feature type="region of interest" description="Disordered" evidence="1">
    <location>
        <begin position="484"/>
        <end position="530"/>
    </location>
</feature>
<feature type="compositionally biased region" description="Low complexity" evidence="1">
    <location>
        <begin position="55"/>
        <end position="64"/>
    </location>
</feature>
<protein>
    <submittedName>
        <fullName evidence="2 4">Uncharacterized protein</fullName>
    </submittedName>
</protein>
<reference evidence="4" key="2">
    <citation type="submission" date="2020-04" db="EMBL/GenBank/DDBJ databases">
        <authorList>
            <consortium name="NCBI Genome Project"/>
        </authorList>
    </citation>
    <scope>NUCLEOTIDE SEQUENCE</scope>
    <source>
        <strain evidence="4">CBS 781.70</strain>
    </source>
</reference>
<gene>
    <name evidence="2 4" type="ORF">P152DRAFT_106515</name>
</gene>
<dbReference type="OrthoDB" id="3882058at2759"/>
<organism evidence="2">
    <name type="scientific">Eremomyces bilateralis CBS 781.70</name>
    <dbReference type="NCBI Taxonomy" id="1392243"/>
    <lineage>
        <taxon>Eukaryota</taxon>
        <taxon>Fungi</taxon>
        <taxon>Dikarya</taxon>
        <taxon>Ascomycota</taxon>
        <taxon>Pezizomycotina</taxon>
        <taxon>Dothideomycetes</taxon>
        <taxon>Dothideomycetes incertae sedis</taxon>
        <taxon>Eremomycetales</taxon>
        <taxon>Eremomycetaceae</taxon>
        <taxon>Eremomyces</taxon>
    </lineage>
</organism>
<dbReference type="EMBL" id="ML975167">
    <property type="protein sequence ID" value="KAF1810277.1"/>
    <property type="molecule type" value="Genomic_DNA"/>
</dbReference>
<feature type="compositionally biased region" description="Low complexity" evidence="1">
    <location>
        <begin position="22"/>
        <end position="33"/>
    </location>
</feature>
<dbReference type="GeneID" id="54414158"/>
<proteinExistence type="predicted"/>
<reference evidence="4" key="3">
    <citation type="submission" date="2025-04" db="UniProtKB">
        <authorList>
            <consortium name="RefSeq"/>
        </authorList>
    </citation>
    <scope>IDENTIFICATION</scope>
    <source>
        <strain evidence="4">CBS 781.70</strain>
    </source>
</reference>
<evidence type="ECO:0000313" key="3">
    <source>
        <dbReference type="Proteomes" id="UP000504638"/>
    </source>
</evidence>
<dbReference type="AlphaFoldDB" id="A0A6G1FWR0"/>
<name>A0A6G1FWR0_9PEZI</name>
<evidence type="ECO:0000256" key="1">
    <source>
        <dbReference type="SAM" id="MobiDB-lite"/>
    </source>
</evidence>
<feature type="compositionally biased region" description="Low complexity" evidence="1">
    <location>
        <begin position="201"/>
        <end position="216"/>
    </location>
</feature>
<feature type="region of interest" description="Disordered" evidence="1">
    <location>
        <begin position="1"/>
        <end position="43"/>
    </location>
</feature>
<keyword evidence="3" id="KW-1185">Reference proteome</keyword>